<name>A0A7S1BNP2_9STRA</name>
<dbReference type="EMBL" id="HBFR01028060">
    <property type="protein sequence ID" value="CAD8893126.1"/>
    <property type="molecule type" value="Transcribed_RNA"/>
</dbReference>
<reference evidence="3" key="1">
    <citation type="submission" date="2021-01" db="EMBL/GenBank/DDBJ databases">
        <authorList>
            <person name="Corre E."/>
            <person name="Pelletier E."/>
            <person name="Niang G."/>
            <person name="Scheremetjew M."/>
            <person name="Finn R."/>
            <person name="Kale V."/>
            <person name="Holt S."/>
            <person name="Cochrane G."/>
            <person name="Meng A."/>
            <person name="Brown T."/>
            <person name="Cohen L."/>
        </authorList>
    </citation>
    <scope>NUCLEOTIDE SEQUENCE</scope>
    <source>
        <strain evidence="3">308</strain>
    </source>
</reference>
<keyword evidence="1" id="KW-0175">Coiled coil</keyword>
<feature type="coiled-coil region" evidence="1">
    <location>
        <begin position="1111"/>
        <end position="1159"/>
    </location>
</feature>
<accession>A0A7S1BNP2</accession>
<feature type="coiled-coil region" evidence="1">
    <location>
        <begin position="1678"/>
        <end position="1719"/>
    </location>
</feature>
<protein>
    <submittedName>
        <fullName evidence="3">Uncharacterized protein</fullName>
    </submittedName>
</protein>
<evidence type="ECO:0000256" key="1">
    <source>
        <dbReference type="SAM" id="Coils"/>
    </source>
</evidence>
<feature type="coiled-coil region" evidence="1">
    <location>
        <begin position="2060"/>
        <end position="2087"/>
    </location>
</feature>
<dbReference type="Gene3D" id="1.10.287.1490">
    <property type="match status" value="1"/>
</dbReference>
<sequence length="2248" mass="255075">MQAEARASAAEDVAVSLRKDLEEAGAQQLEAECRAKGAMELVEALQDDIDLARSDAEAKVKEAKDGMAKMEQDLVALQNTHAKLQESTTREERLLLREEELSAKVVELEDSLTAEKNKLVEFQTWVEKAQVFITQLQTENDGLKDSQQATGARLVALEEEHTRDCIGLKQERDAAIAKRDDLQTKVEQSMVEQAEFQAKLKEVEARHAKEAWEAQEALQVIAKKSVALANREKELEEVRAKVTEGKKREEEQARQLEEFSAWCTQAQATMDVMQEQKTALDEITVLLQADGAELVEEEISEGGVKGRLQTVLDELQELQRGAKSHASAKDEADKLRVQVEQLTATRDAGAARIDELDAQVRELEERADVAKTRLDLAEAESNKQCLEEYVHWAAGAQSRLEELEEQNSKLEERAQEWKVVRMAQEERLVELEAQAKQKETLCTILEEDKTALQAQVKSLQAEQQKSVARMEFHQVEAEKAVAQASKIQGSLRAAEERAEAEQARVEELAQRLEEYVAWSDNAHLKIAELEAEAGKEVPEAKEEEVTEGMEAEDVLRRAQYTLAAEQERTADLTRQLTELSEWSAIAHARITELEVRRADGEAKPMLEALEAAETSNASEALEGLEERASKSAEATEANEELLRVRELLEQKMVKSTELLQTIQDVRQEAETYRKRVVELEGTNTSLQQQLFLTQELEAPDAHEAELGQRQEEYATRSTEARAKLARVEERNTLLEHDLAKQISSEDGSNTELEAIRQELGVERATSRNYIWQLEEYADRIATTQNRIVELEEALALEHHAWGDRDLSKTVEGPAARQNPTKVALSISMDYESLRQRLSAMETLNRELRQQLAEAKVEIVAGEKEEDAPPAVAEGLKDDLEEKLQQTGDELHKKNLEYDNLGQQREEYVDWCETANDRIAELEGYAANQDAGLMVLDMAKMKDTDKRTSQLEKKKATVAELIAQLTNMNVQKRDAEFKIVEYQREVAALREELVTLQTRTGPDAASSPVGEEEGPNLTLTAPPPPEDELGQTREALAAEMAKSQDLYDQLGEYAAWCETAQARIHELEEEAGVAAVGGGKPPGVKGERSASSTMDLGANFTEEALCEAKQETVQLQDTIRNLEETLAVEQLQAKDLRQQIQELAIRSKEARCRIVTLQEAKEKDLETITSLRNSLEANLVERANMNPTDDELRSLETALKDTQALLELEKAASAGFSQQLEDVCQGDEYIQRELDEVRREKVELKNHIQKLKVKVVELQSRAEASEERVHALVLEKEGLVMDKDRMQELTSLLETERQKTEDMSKTLEDYSTWCTSAQTRIREMEAGQMTDSTKIQELQRQMDKSTEGKGQISDLQQQIQDLSQWSIEARTKMSALEEEKEIHLGQIQSMDSLLNSSKEKHQSHLDKLECQLEGRQADVASLLSQKENQKQLHQATEKALQEQTQSVQELSRRLEDLCTDDDFIQSELDALRKEKVDMMETNERLQRKIDTLVAEVSKMEECTAAAESRAQALTEEVEVQHSSADDCAKELLVQLESKRAQAAELSSRLDDFSAWCASAQERMEEMEREKGVDRRTIEELEARLDEEGKRAGDVVVMRSKLQDMEAAWQKVSTKNQDLQKKMEVAQKEHGEACQLLHMSLDKHKHDADKAISLWEARCSALNERMILNSEEFNAALTDKKTLNEKMRATTEELKKEQERCLKLEKDVELMRQVIDGMREEFNEFSNDMQYPFNETDAVSAKATEMATQALRLQIAQLRSNFRNERDALVAEREYRESADQEILCLKEKIDLLSKSSMGVKDLQEQILKARSDAEEGIRADLSTEITKLHQQMDHVMNELELAQSQEKEAQELSSASQHKVQITERDLSSLRSDWQYLSESSKQSKERQSMETLALRHKINMLEKDYEGLNRMRLDEIRSLKSELANTLMERDRALISVAEAAAKAAFFGKHTNTKSSEADVEALKAERAKLLCIISETRATCERRIRESVVACTSAKDSDLIVEREARKKADTLVCDLQGQLDEAQRTMWELKDSQVQKRNDDNEVSLDRKNEISGLHRQLQDMTFQSEKLIEDNNKLEEKIRVVHDESHMATMRLTDKCQRSEQRIMELEIACKENQVLAERRKLQTESLKAEFEALQMGYSQDKKLSEEIVNIDEDDFCVLTAEEMTDQVAELKKAIREDRECYQQLLMEHEHLLSLVAQQDVEISCLKESLASEVGQDVLNNTLKKAEANALSLFGDVVCVENTAI</sequence>
<organism evidence="3">
    <name type="scientific">Corethron hystrix</name>
    <dbReference type="NCBI Taxonomy" id="216773"/>
    <lineage>
        <taxon>Eukaryota</taxon>
        <taxon>Sar</taxon>
        <taxon>Stramenopiles</taxon>
        <taxon>Ochrophyta</taxon>
        <taxon>Bacillariophyta</taxon>
        <taxon>Coscinodiscophyceae</taxon>
        <taxon>Corethrophycidae</taxon>
        <taxon>Corethrales</taxon>
        <taxon>Corethraceae</taxon>
        <taxon>Corethron</taxon>
    </lineage>
</organism>
<feature type="region of interest" description="Disordered" evidence="2">
    <location>
        <begin position="613"/>
        <end position="637"/>
    </location>
</feature>
<feature type="coiled-coil region" evidence="1">
    <location>
        <begin position="1397"/>
        <end position="1501"/>
    </location>
</feature>
<gene>
    <name evidence="3" type="ORF">CHYS00102_LOCUS20335</name>
</gene>
<feature type="coiled-coil region" evidence="1">
    <location>
        <begin position="325"/>
        <end position="515"/>
    </location>
</feature>
<feature type="coiled-coil region" evidence="1">
    <location>
        <begin position="1527"/>
        <end position="1627"/>
    </location>
</feature>
<feature type="coiled-coil region" evidence="1">
    <location>
        <begin position="1817"/>
        <end position="1851"/>
    </location>
</feature>
<evidence type="ECO:0000313" key="3">
    <source>
        <dbReference type="EMBL" id="CAD8893126.1"/>
    </source>
</evidence>
<feature type="coiled-coil region" evidence="1">
    <location>
        <begin position="186"/>
        <end position="252"/>
    </location>
</feature>
<feature type="coiled-coil region" evidence="1">
    <location>
        <begin position="950"/>
        <end position="998"/>
    </location>
</feature>
<proteinExistence type="predicted"/>
<feature type="coiled-coil region" evidence="1">
    <location>
        <begin position="42"/>
        <end position="118"/>
    </location>
</feature>
<feature type="coiled-coil region" evidence="1">
    <location>
        <begin position="830"/>
        <end position="896"/>
    </location>
</feature>
<evidence type="ECO:0000256" key="2">
    <source>
        <dbReference type="SAM" id="MobiDB-lite"/>
    </source>
</evidence>
<feature type="coiled-coil region" evidence="1">
    <location>
        <begin position="1191"/>
        <end position="1274"/>
    </location>
</feature>
<feature type="region of interest" description="Disordered" evidence="2">
    <location>
        <begin position="998"/>
        <end position="1024"/>
    </location>
</feature>